<reference evidence="2 3" key="1">
    <citation type="submission" date="2018-08" db="EMBL/GenBank/DDBJ databases">
        <title>Murine metabolic-syndrome-specific gut microbial biobank.</title>
        <authorList>
            <person name="Liu C."/>
        </authorList>
    </citation>
    <scope>NUCLEOTIDE SEQUENCE [LARGE SCALE GENOMIC DNA]</scope>
    <source>
        <strain evidence="2 3">583</strain>
    </source>
</reference>
<dbReference type="Gene3D" id="3.90.1660.10">
    <property type="entry name" value="CofE-like domain"/>
    <property type="match status" value="1"/>
</dbReference>
<keyword evidence="2" id="KW-0436">Ligase</keyword>
<dbReference type="Pfam" id="PF01996">
    <property type="entry name" value="F420_ligase"/>
    <property type="match status" value="1"/>
</dbReference>
<name>A0A845QY53_9CLOT</name>
<protein>
    <submittedName>
        <fullName evidence="2">Glutamate ligase</fullName>
    </submittedName>
</protein>
<dbReference type="GO" id="GO:0052618">
    <property type="term" value="F:coenzyme F420-0:L-glutamate ligase activity"/>
    <property type="evidence" value="ECO:0007669"/>
    <property type="project" value="TreeGrafter"/>
</dbReference>
<organism evidence="2 3">
    <name type="scientific">Senegalia massiliensis</name>
    <dbReference type="NCBI Taxonomy" id="1720316"/>
    <lineage>
        <taxon>Bacteria</taxon>
        <taxon>Bacillati</taxon>
        <taxon>Bacillota</taxon>
        <taxon>Clostridia</taxon>
        <taxon>Eubacteriales</taxon>
        <taxon>Clostridiaceae</taxon>
        <taxon>Senegalia</taxon>
    </lineage>
</organism>
<dbReference type="RefSeq" id="WP_160196928.1">
    <property type="nucleotide sequence ID" value="NZ_QXXA01000006.1"/>
</dbReference>
<dbReference type="OrthoDB" id="2234378at2"/>
<evidence type="ECO:0000313" key="3">
    <source>
        <dbReference type="Proteomes" id="UP000467132"/>
    </source>
</evidence>
<proteinExistence type="predicted"/>
<dbReference type="Proteomes" id="UP000467132">
    <property type="component" value="Unassembled WGS sequence"/>
</dbReference>
<keyword evidence="3" id="KW-1185">Reference proteome</keyword>
<gene>
    <name evidence="2" type="ORF">D3Z33_06170</name>
</gene>
<evidence type="ECO:0000259" key="1">
    <source>
        <dbReference type="Pfam" id="PF01996"/>
    </source>
</evidence>
<dbReference type="Gene3D" id="3.30.1330.100">
    <property type="entry name" value="CofE-like"/>
    <property type="match status" value="1"/>
</dbReference>
<feature type="domain" description="Coenzyme F420:L-glutamate ligase-like" evidence="1">
    <location>
        <begin position="9"/>
        <end position="221"/>
    </location>
</feature>
<dbReference type="EMBL" id="QXXA01000006">
    <property type="protein sequence ID" value="NBI06446.1"/>
    <property type="molecule type" value="Genomic_DNA"/>
</dbReference>
<accession>A0A845QY53</accession>
<dbReference type="PANTHER" id="PTHR47917:SF1">
    <property type="entry name" value="COENZYME F420:L-GLUTAMATE LIGASE"/>
    <property type="match status" value="1"/>
</dbReference>
<dbReference type="InterPro" id="IPR002847">
    <property type="entry name" value="F420-0_gamma-glut_ligase-dom"/>
</dbReference>
<dbReference type="PANTHER" id="PTHR47917">
    <property type="match status" value="1"/>
</dbReference>
<comment type="caution">
    <text evidence="2">The sequence shown here is derived from an EMBL/GenBank/DDBJ whole genome shotgun (WGS) entry which is preliminary data.</text>
</comment>
<evidence type="ECO:0000313" key="2">
    <source>
        <dbReference type="EMBL" id="NBI06446.1"/>
    </source>
</evidence>
<dbReference type="SUPFAM" id="SSF144010">
    <property type="entry name" value="CofE-like"/>
    <property type="match status" value="1"/>
</dbReference>
<dbReference type="AlphaFoldDB" id="A0A845QY53"/>
<sequence>MINLQTILNFPIINEGDIISDIIMDCIKYNKITLQNNDILCVASKIVSIAESRILSLESIIPSPLAYEIHKKVPRKDPRIIQQIINETGAADGSRVEVSDNYIGAWLPNGMRLTSAGIDKFSEDKIILLPINPDESAKNIGEKILNKLGINVAVIITDSDGRIEKRGATQIAIGIYGLDPLRTTSFNGKIIEETICDMFAASAGILMGQRGNNKPVVIISGYEFDFNQSSCINSALAKNKD</sequence>